<dbReference type="InterPro" id="IPR002625">
    <property type="entry name" value="Smr_dom"/>
</dbReference>
<feature type="region of interest" description="Disordered" evidence="1">
    <location>
        <begin position="96"/>
        <end position="120"/>
    </location>
</feature>
<dbReference type="EMBL" id="SWLB01000015">
    <property type="protein sequence ID" value="KAF3328654.1"/>
    <property type="molecule type" value="Genomic_DNA"/>
</dbReference>
<dbReference type="Pfam" id="PF08590">
    <property type="entry name" value="DUF1771"/>
    <property type="match status" value="1"/>
</dbReference>
<feature type="region of interest" description="Disordered" evidence="1">
    <location>
        <begin position="1"/>
        <end position="51"/>
    </location>
</feature>
<sequence>MNPSKKKPKNRKTKPPKIESSPPTDPDLHQSSSRSPLVPTQTLTSTSQSRSSDLAWLHDVFSSLSVVQIESAYTEAGCDTFKAAGILGTHLEVDQEEEDQHNMGSTVSENSSQKKAKMARPRHVVVSSGMVSGVIGKDYTGSHSQSIDKIQKDVEEAEGFLCSMLGENSDLGMGVVRDILGVCRGDVEKALELLLELSDESYCAQIRKRFIPAPNNSFNYSHIFHGMDCKNPPGNNITPKQFGDRASSWTNFPLERESGLFFERPESDTHPMEPTQSKPEIGKDVLASLFNIHEVPQIRTYASGNMDWRKIAKNLQNGQDFEFHSKAMSATRHNPKIGDGYLELKSAQQNWELNSMAMSATRQKPKYGKGDGYHEFRTVAQQNWDLMKKYYQRAAVEYSRGSRSHASCLAEKGNYYRDLACAEDERASLEIFGARNQAIKNTVTIDLHGQHVKQAIGILKRHLLSFACIPSVNYLRVITGCGENGVGKGKMKRSVKSLATRENIEWSEENSGTILLKIEGRKEYSFTDSDSGEE</sequence>
<dbReference type="InterPro" id="IPR055319">
    <property type="entry name" value="At5g58720-like"/>
</dbReference>
<dbReference type="InterPro" id="IPR036063">
    <property type="entry name" value="Smr_dom_sf"/>
</dbReference>
<feature type="domain" description="Smr" evidence="2">
    <location>
        <begin position="445"/>
        <end position="519"/>
    </location>
</feature>
<evidence type="ECO:0000313" key="3">
    <source>
        <dbReference type="EMBL" id="KAF3328654.1"/>
    </source>
</evidence>
<name>A0A833R2T7_9POAL</name>
<dbReference type="Pfam" id="PF24767">
    <property type="entry name" value="UBA_At5g58720"/>
    <property type="match status" value="1"/>
</dbReference>
<keyword evidence="4" id="KW-1185">Reference proteome</keyword>
<feature type="compositionally biased region" description="Low complexity" evidence="1">
    <location>
        <begin position="35"/>
        <end position="51"/>
    </location>
</feature>
<dbReference type="InterPro" id="IPR056254">
    <property type="entry name" value="At5g58720/SDE5-like_UBA-like"/>
</dbReference>
<dbReference type="Proteomes" id="UP000623129">
    <property type="component" value="Unassembled WGS sequence"/>
</dbReference>
<reference evidence="3" key="1">
    <citation type="submission" date="2020-01" db="EMBL/GenBank/DDBJ databases">
        <title>Genome sequence of Kobresia littledalei, the first chromosome-level genome in the family Cyperaceae.</title>
        <authorList>
            <person name="Qu G."/>
        </authorList>
    </citation>
    <scope>NUCLEOTIDE SEQUENCE</scope>
    <source>
        <strain evidence="3">C.B.Clarke</strain>
        <tissue evidence="3">Leaf</tissue>
    </source>
</reference>
<comment type="caution">
    <text evidence="3">The sequence shown here is derived from an EMBL/GenBank/DDBJ whole genome shotgun (WGS) entry which is preliminary data.</text>
</comment>
<feature type="compositionally biased region" description="Polar residues" evidence="1">
    <location>
        <begin position="102"/>
        <end position="113"/>
    </location>
</feature>
<accession>A0A833R2T7</accession>
<dbReference type="Gene3D" id="3.30.1370.110">
    <property type="match status" value="1"/>
</dbReference>
<proteinExistence type="predicted"/>
<dbReference type="SMART" id="SM01162">
    <property type="entry name" value="DUF1771"/>
    <property type="match status" value="1"/>
</dbReference>
<gene>
    <name evidence="3" type="ORF">FCM35_KLT05732</name>
</gene>
<dbReference type="PROSITE" id="PS50828">
    <property type="entry name" value="SMR"/>
    <property type="match status" value="1"/>
</dbReference>
<dbReference type="InterPro" id="IPR013899">
    <property type="entry name" value="DUF1771"/>
</dbReference>
<evidence type="ECO:0000256" key="1">
    <source>
        <dbReference type="SAM" id="MobiDB-lite"/>
    </source>
</evidence>
<evidence type="ECO:0000259" key="2">
    <source>
        <dbReference type="PROSITE" id="PS50828"/>
    </source>
</evidence>
<dbReference type="OrthoDB" id="3231855at2759"/>
<evidence type="ECO:0000313" key="4">
    <source>
        <dbReference type="Proteomes" id="UP000623129"/>
    </source>
</evidence>
<dbReference type="AlphaFoldDB" id="A0A833R2T7"/>
<dbReference type="SUPFAM" id="SSF160443">
    <property type="entry name" value="SMR domain-like"/>
    <property type="match status" value="1"/>
</dbReference>
<feature type="compositionally biased region" description="Basic residues" evidence="1">
    <location>
        <begin position="1"/>
        <end position="15"/>
    </location>
</feature>
<dbReference type="PANTHER" id="PTHR47676">
    <property type="entry name" value="OS01G0225100 PROTEIN"/>
    <property type="match status" value="1"/>
</dbReference>
<protein>
    <submittedName>
        <fullName evidence="3">Smr domain-containing protein</fullName>
    </submittedName>
</protein>
<dbReference type="SMART" id="SM00463">
    <property type="entry name" value="SMR"/>
    <property type="match status" value="1"/>
</dbReference>
<dbReference type="PANTHER" id="PTHR47676:SF1">
    <property type="entry name" value="SMR DOMAIN-CONTAINING PROTEIN"/>
    <property type="match status" value="1"/>
</dbReference>
<organism evidence="3 4">
    <name type="scientific">Carex littledalei</name>
    <dbReference type="NCBI Taxonomy" id="544730"/>
    <lineage>
        <taxon>Eukaryota</taxon>
        <taxon>Viridiplantae</taxon>
        <taxon>Streptophyta</taxon>
        <taxon>Embryophyta</taxon>
        <taxon>Tracheophyta</taxon>
        <taxon>Spermatophyta</taxon>
        <taxon>Magnoliopsida</taxon>
        <taxon>Liliopsida</taxon>
        <taxon>Poales</taxon>
        <taxon>Cyperaceae</taxon>
        <taxon>Cyperoideae</taxon>
        <taxon>Cariceae</taxon>
        <taxon>Carex</taxon>
        <taxon>Carex subgen. Euthyceras</taxon>
    </lineage>
</organism>